<evidence type="ECO:0000313" key="3">
    <source>
        <dbReference type="Proteomes" id="UP000319865"/>
    </source>
</evidence>
<dbReference type="Proteomes" id="UP000319865">
    <property type="component" value="Unassembled WGS sequence"/>
</dbReference>
<evidence type="ECO:0000313" key="2">
    <source>
        <dbReference type="EMBL" id="TQN42576.1"/>
    </source>
</evidence>
<dbReference type="SUPFAM" id="SSF48452">
    <property type="entry name" value="TPR-like"/>
    <property type="match status" value="1"/>
</dbReference>
<dbReference type="EMBL" id="VFQE01000001">
    <property type="protein sequence ID" value="TQN42576.1"/>
    <property type="molecule type" value="Genomic_DNA"/>
</dbReference>
<sequence length="410" mass="42532">MTAGRPEPLTARLARYPVSRYPVQHATTQFHLGSALLAAGEPAAAREALTVARRIFGEAGLRLEESKAGNMLGIALRESGRRAEAATAFRAVAESFAALGQPAEQAAASYNLGLVLRDAGDPAGAQVAWTAAGESFLTVGRPAQAAACAREHGSCLLTSGDPEAARRLLEEAAVLAERAGDLPGLGAALNVLGLALLATHRPSEAVETFRRALGAFPRTVRPAEYAMAKANVALAAAQAGQEARARLAARQSLAVPAAAGTVRSQARQVLAGLPPPPGNDLLDVLDDEPPDRWTATVREEVLRLVEAPAPERQAAVAGFLEGALGRPAATLPLVQNLLHVLLELPPAAYDPMVRAVVAAAGDPGLSAEDRDALARTMQSAMARFPVPQWDRLAADFEGAAAGSGATLGWR</sequence>
<dbReference type="AlphaFoldDB" id="A0A543PET8"/>
<dbReference type="InterPro" id="IPR011990">
    <property type="entry name" value="TPR-like_helical_dom_sf"/>
</dbReference>
<protein>
    <submittedName>
        <fullName evidence="2">Tetratricopeptide repeat protein</fullName>
    </submittedName>
</protein>
<dbReference type="Pfam" id="PF13424">
    <property type="entry name" value="TPR_12"/>
    <property type="match status" value="1"/>
</dbReference>
<accession>A0A543PET8</accession>
<keyword evidence="3" id="KW-1185">Reference proteome</keyword>
<organism evidence="2 3">
    <name type="scientific">Blastococcus colisei</name>
    <dbReference type="NCBI Taxonomy" id="1564162"/>
    <lineage>
        <taxon>Bacteria</taxon>
        <taxon>Bacillati</taxon>
        <taxon>Actinomycetota</taxon>
        <taxon>Actinomycetes</taxon>
        <taxon>Geodermatophilales</taxon>
        <taxon>Geodermatophilaceae</taxon>
        <taxon>Blastococcus</taxon>
    </lineage>
</organism>
<gene>
    <name evidence="2" type="ORF">FHU33_1980</name>
</gene>
<proteinExistence type="predicted"/>
<feature type="repeat" description="TPR" evidence="1">
    <location>
        <begin position="186"/>
        <end position="219"/>
    </location>
</feature>
<comment type="caution">
    <text evidence="2">The sequence shown here is derived from an EMBL/GenBank/DDBJ whole genome shotgun (WGS) entry which is preliminary data.</text>
</comment>
<dbReference type="Gene3D" id="1.25.40.10">
    <property type="entry name" value="Tetratricopeptide repeat domain"/>
    <property type="match status" value="2"/>
</dbReference>
<dbReference type="InterPro" id="IPR019734">
    <property type="entry name" value="TPR_rpt"/>
</dbReference>
<dbReference type="PROSITE" id="PS50005">
    <property type="entry name" value="TPR"/>
    <property type="match status" value="1"/>
</dbReference>
<name>A0A543PET8_9ACTN</name>
<dbReference type="RefSeq" id="WP_142025190.1">
    <property type="nucleotide sequence ID" value="NZ_VFQE01000001.1"/>
</dbReference>
<keyword evidence="1" id="KW-0802">TPR repeat</keyword>
<reference evidence="2 3" key="1">
    <citation type="submission" date="2019-06" db="EMBL/GenBank/DDBJ databases">
        <title>Sequencing the genomes of 1000 actinobacteria strains.</title>
        <authorList>
            <person name="Klenk H.-P."/>
        </authorList>
    </citation>
    <scope>NUCLEOTIDE SEQUENCE [LARGE SCALE GENOMIC DNA]</scope>
    <source>
        <strain evidence="2 3">DSM 46837</strain>
    </source>
</reference>
<dbReference type="OrthoDB" id="5185560at2"/>
<dbReference type="Pfam" id="PF13432">
    <property type="entry name" value="TPR_16"/>
    <property type="match status" value="1"/>
</dbReference>
<evidence type="ECO:0000256" key="1">
    <source>
        <dbReference type="PROSITE-ProRule" id="PRU00339"/>
    </source>
</evidence>